<comment type="subcellular location">
    <subcellularLocation>
        <location evidence="2">Cytoplasm</location>
    </subcellularLocation>
    <subcellularLocation>
        <location evidence="1">Nucleus speckle</location>
    </subcellularLocation>
</comment>
<keyword evidence="8" id="KW-0726">Sexual differentiation</keyword>
<feature type="region of interest" description="Disordered" evidence="18">
    <location>
        <begin position="172"/>
        <end position="202"/>
    </location>
</feature>
<dbReference type="SMART" id="SM00398">
    <property type="entry name" value="HMG"/>
    <property type="match status" value="1"/>
</dbReference>
<feature type="compositionally biased region" description="Polar residues" evidence="18">
    <location>
        <begin position="185"/>
        <end position="202"/>
    </location>
</feature>
<comment type="similarity">
    <text evidence="3">Belongs to the SRY family.</text>
</comment>
<dbReference type="InterPro" id="IPR017253">
    <property type="entry name" value="SRY"/>
</dbReference>
<dbReference type="InterPro" id="IPR050140">
    <property type="entry name" value="SRY-related_HMG-box_TF-like"/>
</dbReference>
<dbReference type="GO" id="GO:0016607">
    <property type="term" value="C:nuclear speck"/>
    <property type="evidence" value="ECO:0007669"/>
    <property type="project" value="UniProtKB-SubCell"/>
</dbReference>
<evidence type="ECO:0000256" key="16">
    <source>
        <dbReference type="ARBA" id="ARBA00045821"/>
    </source>
</evidence>
<keyword evidence="7" id="KW-0112">Calmodulin-binding</keyword>
<dbReference type="EMBL" id="JBFSEQ010000010">
    <property type="protein sequence ID" value="KAL2766943.1"/>
    <property type="molecule type" value="Genomic_DNA"/>
</dbReference>
<dbReference type="InterPro" id="IPR036910">
    <property type="entry name" value="HMG_box_dom_sf"/>
</dbReference>
<dbReference type="SUPFAM" id="SSF47095">
    <property type="entry name" value="HMG-box"/>
    <property type="match status" value="1"/>
</dbReference>
<dbReference type="PROSITE" id="PS50118">
    <property type="entry name" value="HMG_BOX_2"/>
    <property type="match status" value="1"/>
</dbReference>
<gene>
    <name evidence="20" type="ORF">WCI35_025003</name>
</gene>
<feature type="domain" description="HMG box" evidence="19">
    <location>
        <begin position="56"/>
        <end position="124"/>
    </location>
</feature>
<evidence type="ECO:0000256" key="7">
    <source>
        <dbReference type="ARBA" id="ARBA00022860"/>
    </source>
</evidence>
<feature type="non-terminal residue" evidence="20">
    <location>
        <position position="1"/>
    </location>
</feature>
<dbReference type="Pfam" id="PF00505">
    <property type="entry name" value="HMG_box"/>
    <property type="match status" value="1"/>
</dbReference>
<organism evidence="20 21">
    <name type="scientific">Daubentonia madagascariensis</name>
    <name type="common">Aye-aye</name>
    <name type="synonym">Sciurus madagascariensis</name>
    <dbReference type="NCBI Taxonomy" id="31869"/>
    <lineage>
        <taxon>Eukaryota</taxon>
        <taxon>Metazoa</taxon>
        <taxon>Chordata</taxon>
        <taxon>Craniata</taxon>
        <taxon>Vertebrata</taxon>
        <taxon>Euteleostomi</taxon>
        <taxon>Mammalia</taxon>
        <taxon>Eutheria</taxon>
        <taxon>Euarchontoglires</taxon>
        <taxon>Primates</taxon>
        <taxon>Strepsirrhini</taxon>
        <taxon>Chiromyiformes</taxon>
        <taxon>Daubentoniidae</taxon>
        <taxon>Daubentonia</taxon>
    </lineage>
</organism>
<dbReference type="CDD" id="cd22034">
    <property type="entry name" value="HMG-box_SoxA_SRY"/>
    <property type="match status" value="1"/>
</dbReference>
<evidence type="ECO:0000313" key="20">
    <source>
        <dbReference type="EMBL" id="KAL2766943.1"/>
    </source>
</evidence>
<evidence type="ECO:0000256" key="13">
    <source>
        <dbReference type="ARBA" id="ARBA00023242"/>
    </source>
</evidence>
<evidence type="ECO:0000256" key="2">
    <source>
        <dbReference type="ARBA" id="ARBA00004496"/>
    </source>
</evidence>
<dbReference type="GO" id="GO:0005737">
    <property type="term" value="C:cytoplasm"/>
    <property type="evidence" value="ECO:0007669"/>
    <property type="project" value="UniProtKB-SubCell"/>
</dbReference>
<name>A0ABD2DJM2_DAUMA</name>
<evidence type="ECO:0000256" key="1">
    <source>
        <dbReference type="ARBA" id="ARBA00004324"/>
    </source>
</evidence>
<evidence type="ECO:0000256" key="3">
    <source>
        <dbReference type="ARBA" id="ARBA00005998"/>
    </source>
</evidence>
<evidence type="ECO:0000256" key="4">
    <source>
        <dbReference type="ARBA" id="ARBA00019052"/>
    </source>
</evidence>
<evidence type="ECO:0000256" key="5">
    <source>
        <dbReference type="ARBA" id="ARBA00022490"/>
    </source>
</evidence>
<dbReference type="PIRSF" id="PIRSF037653">
    <property type="entry name" value="SRY"/>
    <property type="match status" value="1"/>
</dbReference>
<comment type="subunit">
    <text evidence="14">Interacts with CALM, EP300, HDAC3, KPNB1, ZNF208 isoform KRAB-O, PARP1, SLC9A3R2 and WT1. The interaction with EP300 modulates its DNA-binding activity. The interaction with KPNB1 is sensitive to dissociation by Ran in the GTP-bound form. Interaction with PARP1 impaired its DNA-binding activity.</text>
</comment>
<dbReference type="FunFam" id="1.10.30.10:FF:000002">
    <property type="entry name" value="transcription factor Sox-2"/>
    <property type="match status" value="1"/>
</dbReference>
<keyword evidence="5" id="KW-0963">Cytoplasm</keyword>
<evidence type="ECO:0000256" key="11">
    <source>
        <dbReference type="ARBA" id="ARBA00023159"/>
    </source>
</evidence>
<dbReference type="Proteomes" id="UP001610411">
    <property type="component" value="Unassembled WGS sequence"/>
</dbReference>
<dbReference type="AlphaFoldDB" id="A0ABD2DJM2"/>
<evidence type="ECO:0000256" key="10">
    <source>
        <dbReference type="ARBA" id="ARBA00023125"/>
    </source>
</evidence>
<feature type="non-terminal residue" evidence="20">
    <location>
        <position position="202"/>
    </location>
</feature>
<dbReference type="PANTHER" id="PTHR10270">
    <property type="entry name" value="SOX TRANSCRIPTION FACTOR"/>
    <property type="match status" value="1"/>
</dbReference>
<keyword evidence="9" id="KW-0805">Transcription regulation</keyword>
<evidence type="ECO:0000259" key="19">
    <source>
        <dbReference type="PROSITE" id="PS50118"/>
    </source>
</evidence>
<keyword evidence="11" id="KW-0010">Activator</keyword>
<keyword evidence="10 17" id="KW-0238">DNA-binding</keyword>
<evidence type="ECO:0000256" key="9">
    <source>
        <dbReference type="ARBA" id="ARBA00023015"/>
    </source>
</evidence>
<dbReference type="InterPro" id="IPR009071">
    <property type="entry name" value="HMG_box_dom"/>
</dbReference>
<reference evidence="20 21" key="1">
    <citation type="journal article" date="2024" name="G3 (Bethesda)">
        <title>A hybrid genome assembly of the endangered aye-aye (Daubentonia madagascariensis).</title>
        <authorList>
            <person name="Versoza C.J."/>
            <person name="Pfeifer S.P."/>
        </authorList>
    </citation>
    <scope>NUCLEOTIDE SEQUENCE [LARGE SCALE GENOMIC DNA]</scope>
    <source>
        <strain evidence="20">6821</strain>
    </source>
</reference>
<evidence type="ECO:0000256" key="14">
    <source>
        <dbReference type="ARBA" id="ARBA00024048"/>
    </source>
</evidence>
<evidence type="ECO:0000256" key="8">
    <source>
        <dbReference type="ARBA" id="ARBA00022928"/>
    </source>
</evidence>
<dbReference type="Gene3D" id="1.10.30.10">
    <property type="entry name" value="High mobility group box domain"/>
    <property type="match status" value="1"/>
</dbReference>
<protein>
    <recommendedName>
        <fullName evidence="4">Sex-determining region Y protein</fullName>
    </recommendedName>
    <alternativeName>
        <fullName evidence="15">Testis-determining factor</fullName>
    </alternativeName>
</protein>
<dbReference type="GO" id="GO:0006357">
    <property type="term" value="P:regulation of transcription by RNA polymerase II"/>
    <property type="evidence" value="ECO:0007669"/>
    <property type="project" value="UniProtKB-ARBA"/>
</dbReference>
<comment type="function">
    <text evidence="16">Transcriptional regulator that controls a genetic switch in male development. It is necessary and sufficient for initiating male sex determination by directing the development of supporting cell precursors (pre-Sertoli cells) as Sertoli rather than granulosa cells. Involved in different aspects of gene regulation including promoter activation or repression. Binds to the DNA consensus sequence 5'-[AT]AACAA[AT]-3'. SRY HMG box recognizes DNA by partial intercalation in the minor groove and promotes DNA bending. Also involved in pre-mRNA splicing. In male adult brain involved in the maintenance of motor functions of dopaminergic neurons.</text>
</comment>
<keyword evidence="12" id="KW-0804">Transcription</keyword>
<comment type="caution">
    <text evidence="20">The sequence shown here is derived from an EMBL/GenBank/DDBJ whole genome shotgun (WGS) entry which is preliminary data.</text>
</comment>
<evidence type="ECO:0000256" key="18">
    <source>
        <dbReference type="SAM" id="MobiDB-lite"/>
    </source>
</evidence>
<feature type="DNA-binding region" description="HMG box" evidence="17">
    <location>
        <begin position="56"/>
        <end position="124"/>
    </location>
</feature>
<dbReference type="PANTHER" id="PTHR10270:SF161">
    <property type="entry name" value="SEX-DETERMINING REGION Y PROTEIN"/>
    <property type="match status" value="1"/>
</dbReference>
<accession>A0ABD2DJM2</accession>
<evidence type="ECO:0000256" key="17">
    <source>
        <dbReference type="PROSITE-ProRule" id="PRU00267"/>
    </source>
</evidence>
<proteinExistence type="inferred from homology"/>
<evidence type="ECO:0000256" key="6">
    <source>
        <dbReference type="ARBA" id="ARBA00022782"/>
    </source>
</evidence>
<evidence type="ECO:0000256" key="15">
    <source>
        <dbReference type="ARBA" id="ARBA00032498"/>
    </source>
</evidence>
<evidence type="ECO:0000313" key="21">
    <source>
        <dbReference type="Proteomes" id="UP001610411"/>
    </source>
</evidence>
<keyword evidence="13 17" id="KW-0539">Nucleus</keyword>
<evidence type="ECO:0000256" key="12">
    <source>
        <dbReference type="ARBA" id="ARBA00023163"/>
    </source>
</evidence>
<keyword evidence="21" id="KW-1185">Reference proteome</keyword>
<dbReference type="GO" id="GO:0030154">
    <property type="term" value="P:cell differentiation"/>
    <property type="evidence" value="ECO:0007669"/>
    <property type="project" value="UniProtKB-KW"/>
</dbReference>
<dbReference type="GO" id="GO:0007548">
    <property type="term" value="P:sex differentiation"/>
    <property type="evidence" value="ECO:0007669"/>
    <property type="project" value="UniProtKB-KW"/>
</dbReference>
<sequence>SYASTMFRVWNSSDYRPTAQQPNILAFGKNSSSFWTGNLSLNCQCETAGNREQDRVKRPMNAFMVWSRDQRRKMALENPQMHNSEISKRLGYQWRMLTEAEKSPFFQEAQRLQALHRQKYPDYRYRPRRKAKRLQKSGRVLPADPPSVLCSQVHVGERMYTVTYRDSCTKATHSGMQDQLPPMNAASSPLQQECHNDLTNLR</sequence>
<dbReference type="GO" id="GO:0003677">
    <property type="term" value="F:DNA binding"/>
    <property type="evidence" value="ECO:0007669"/>
    <property type="project" value="UniProtKB-UniRule"/>
</dbReference>
<keyword evidence="6" id="KW-0221">Differentiation</keyword>
<dbReference type="GO" id="GO:0005516">
    <property type="term" value="F:calmodulin binding"/>
    <property type="evidence" value="ECO:0007669"/>
    <property type="project" value="UniProtKB-KW"/>
</dbReference>